<dbReference type="Pfam" id="PF16132">
    <property type="entry name" value="DUF4843"/>
    <property type="match status" value="1"/>
</dbReference>
<accession>A0ABU8I408</accession>
<evidence type="ECO:0000313" key="2">
    <source>
        <dbReference type="Proteomes" id="UP001363035"/>
    </source>
</evidence>
<gene>
    <name evidence="1" type="ORF">VJ786_05035</name>
</gene>
<dbReference type="EMBL" id="JAYLLN010000007">
    <property type="protein sequence ID" value="MEI5984263.1"/>
    <property type="molecule type" value="Genomic_DNA"/>
</dbReference>
<proteinExistence type="predicted"/>
<organism evidence="1 2">
    <name type="scientific">Sphingobacterium tenebrionis</name>
    <dbReference type="NCBI Taxonomy" id="3111775"/>
    <lineage>
        <taxon>Bacteria</taxon>
        <taxon>Pseudomonadati</taxon>
        <taxon>Bacteroidota</taxon>
        <taxon>Sphingobacteriia</taxon>
        <taxon>Sphingobacteriales</taxon>
        <taxon>Sphingobacteriaceae</taxon>
        <taxon>Sphingobacterium</taxon>
    </lineage>
</organism>
<name>A0ABU8I408_9SPHI</name>
<evidence type="ECO:0000313" key="1">
    <source>
        <dbReference type="EMBL" id="MEI5984263.1"/>
    </source>
</evidence>
<keyword evidence="2" id="KW-1185">Reference proteome</keyword>
<dbReference type="Proteomes" id="UP001363035">
    <property type="component" value="Unassembled WGS sequence"/>
</dbReference>
<protein>
    <submittedName>
        <fullName evidence="1">DUF4843 domain-containing protein</fullName>
    </submittedName>
</protein>
<comment type="caution">
    <text evidence="1">The sequence shown here is derived from an EMBL/GenBank/DDBJ whole genome shotgun (WGS) entry which is preliminary data.</text>
</comment>
<dbReference type="InterPro" id="IPR032299">
    <property type="entry name" value="DUF4843"/>
</dbReference>
<dbReference type="RefSeq" id="WP_336557373.1">
    <property type="nucleotide sequence ID" value="NZ_JAYLLN010000007.1"/>
</dbReference>
<sequence>MKAKIISIYSLLLGGLIAFWSCEKSEPTAFNSKAAIIFDYSNSVGANKINFSFLGKPEQIGEIRIPVIVNGFPEDKDRVFEVKVITDTITNAESADYQIEQGIVHGGKVRDTLIIKVPKTEKLETEVLRLFLQVKESNDFDAGIIERQFIEVSWSNQAIMPTWGVYFRTFFSSVGSTKAYRIFVETTGLTNFAAADFRPYGQAGAEVLGKKFGDYIRAWNAANPNDILKHDDGTQKGNPIVPRY</sequence>
<reference evidence="1 2" key="1">
    <citation type="submission" date="2024-01" db="EMBL/GenBank/DDBJ databases">
        <title>Sphingobacterium tenebrionis sp. nov., a novel endophyte isolated from tenebrio molitor intestines.</title>
        <authorList>
            <person name="Zhang C."/>
        </authorList>
    </citation>
    <scope>NUCLEOTIDE SEQUENCE [LARGE SCALE GENOMIC DNA]</scope>
    <source>
        <strain evidence="1 2">PU5-4</strain>
    </source>
</reference>